<keyword evidence="1" id="KW-0812">Transmembrane</keyword>
<evidence type="ECO:0000313" key="3">
    <source>
        <dbReference type="Proteomes" id="UP001291930"/>
    </source>
</evidence>
<evidence type="ECO:0000313" key="2">
    <source>
        <dbReference type="EMBL" id="MDZ5607916.1"/>
    </source>
</evidence>
<name>A0ABU5JXQ5_9BACI</name>
<keyword evidence="1" id="KW-0472">Membrane</keyword>
<proteinExistence type="predicted"/>
<comment type="caution">
    <text evidence="2">The sequence shown here is derived from an EMBL/GenBank/DDBJ whole genome shotgun (WGS) entry which is preliminary data.</text>
</comment>
<sequence length="65" mass="7132">MIVGNLRKSTIVMMTGNLRTSTIVTMTGNLRKISVVAVNVSLFVVIVTENIGKIFSMKCYKNAHS</sequence>
<reference evidence="3" key="1">
    <citation type="submission" date="2023-11" db="EMBL/GenBank/DDBJ databases">
        <title>Genome Sequence of Bacillus pseudomycoides stain BUPM19.</title>
        <authorList>
            <person name="Farhat A."/>
        </authorList>
    </citation>
    <scope>NUCLEOTIDE SEQUENCE [LARGE SCALE GENOMIC DNA]</scope>
    <source>
        <strain evidence="3">BUPM19</strain>
    </source>
</reference>
<organism evidence="2 3">
    <name type="scientific">Bacillus bingmayongensis</name>
    <dbReference type="NCBI Taxonomy" id="1150157"/>
    <lineage>
        <taxon>Bacteria</taxon>
        <taxon>Bacillati</taxon>
        <taxon>Bacillota</taxon>
        <taxon>Bacilli</taxon>
        <taxon>Bacillales</taxon>
        <taxon>Bacillaceae</taxon>
        <taxon>Bacillus</taxon>
    </lineage>
</organism>
<keyword evidence="3" id="KW-1185">Reference proteome</keyword>
<accession>A0ABU5JXQ5</accession>
<dbReference type="Proteomes" id="UP001291930">
    <property type="component" value="Unassembled WGS sequence"/>
</dbReference>
<keyword evidence="1" id="KW-1133">Transmembrane helix</keyword>
<dbReference type="RefSeq" id="WP_374217899.1">
    <property type="nucleotide sequence ID" value="NZ_JAXOVW010000024.1"/>
</dbReference>
<dbReference type="EMBL" id="JAXOVW010000024">
    <property type="protein sequence ID" value="MDZ5607916.1"/>
    <property type="molecule type" value="Genomic_DNA"/>
</dbReference>
<gene>
    <name evidence="2" type="ORF">U2I54_12605</name>
</gene>
<feature type="transmembrane region" description="Helical" evidence="1">
    <location>
        <begin position="33"/>
        <end position="52"/>
    </location>
</feature>
<evidence type="ECO:0000256" key="1">
    <source>
        <dbReference type="SAM" id="Phobius"/>
    </source>
</evidence>
<protein>
    <submittedName>
        <fullName evidence="2">Uncharacterized protein</fullName>
    </submittedName>
</protein>